<evidence type="ECO:0000256" key="2">
    <source>
        <dbReference type="SAM" id="MobiDB-lite"/>
    </source>
</evidence>
<dbReference type="Gene3D" id="3.30.420.10">
    <property type="entry name" value="Ribonuclease H-like superfamily/Ribonuclease H"/>
    <property type="match status" value="1"/>
</dbReference>
<reference evidence="5" key="1">
    <citation type="journal article" date="2014" name="Nat. Commun.">
        <title>The emerging biofuel crop Camelina sativa retains a highly undifferentiated hexaploid genome structure.</title>
        <authorList>
            <person name="Kagale S."/>
            <person name="Koh C."/>
            <person name="Nixon J."/>
            <person name="Bollina V."/>
            <person name="Clarke W.E."/>
            <person name="Tuteja R."/>
            <person name="Spillane C."/>
            <person name="Robinson S.J."/>
            <person name="Links M.G."/>
            <person name="Clarke C."/>
            <person name="Higgins E.E."/>
            <person name="Huebert T."/>
            <person name="Sharpe A.G."/>
            <person name="Parkin I.A."/>
        </authorList>
    </citation>
    <scope>NUCLEOTIDE SEQUENCE [LARGE SCALE GENOMIC DNA]</scope>
    <source>
        <strain evidence="5">cv. DH55</strain>
    </source>
</reference>
<feature type="domain" description="CCHC-type" evidence="3">
    <location>
        <begin position="154"/>
        <end position="167"/>
    </location>
</feature>
<dbReference type="InterPro" id="IPR005162">
    <property type="entry name" value="Retrotrans_gag_dom"/>
</dbReference>
<evidence type="ECO:0000256" key="1">
    <source>
        <dbReference type="PROSITE-ProRule" id="PRU00047"/>
    </source>
</evidence>
<evidence type="ECO:0000259" key="3">
    <source>
        <dbReference type="PROSITE" id="PS50158"/>
    </source>
</evidence>
<protein>
    <submittedName>
        <fullName evidence="6">Uncharacterized protein LOC109127342</fullName>
    </submittedName>
</protein>
<dbReference type="InterPro" id="IPR001584">
    <property type="entry name" value="Integrase_cat-core"/>
</dbReference>
<sequence length="420" mass="46931">MVIWAALKQRFSTSDDTQVHQLRAELAACRQEGQTVEEYFGKLKVYWDDLSDFEAAFTCSRGNDRCSSMTKYCKIQDKTFIHQFLMGLNNSRFGTARSNLLSRLGELTLESVYSHMKQEETHLNTTQRTHDKSSVIGFSATAAAITKLNTSMTCTHCGRTGHEKQQCFKLVGYQGWWGEQLTLGRGNSCRGRGSVRGRNKGGNQVGLLGSHPASSHTTEASTSTASDSGILNLTQSQWNSITNFMTSKKQNNTDKISFSQLLDAITSYVIFTKRFCAIQDQASRTLIGAGEKSNGVYHLTGAVVHQAHRVGRSGVAPCGTGVWKDLLLEKSEVADVLKNFIAFVHRQFNKHVKIIRSDNGTEFICLCKFFDSQELIHQTSCVVTPQQNGRVERKHRHILNVARSLLLEAKLPARFWGESF</sequence>
<keyword evidence="1" id="KW-0862">Zinc</keyword>
<gene>
    <name evidence="6" type="primary">LOC109127342</name>
</gene>
<keyword evidence="1" id="KW-0479">Metal-binding</keyword>
<dbReference type="InterPro" id="IPR012337">
    <property type="entry name" value="RNaseH-like_sf"/>
</dbReference>
<evidence type="ECO:0000259" key="4">
    <source>
        <dbReference type="PROSITE" id="PS50994"/>
    </source>
</evidence>
<dbReference type="Pfam" id="PF03732">
    <property type="entry name" value="Retrotrans_gag"/>
    <property type="match status" value="1"/>
</dbReference>
<feature type="compositionally biased region" description="Low complexity" evidence="2">
    <location>
        <begin position="210"/>
        <end position="226"/>
    </location>
</feature>
<feature type="region of interest" description="Disordered" evidence="2">
    <location>
        <begin position="187"/>
        <end position="226"/>
    </location>
</feature>
<dbReference type="InterPro" id="IPR036397">
    <property type="entry name" value="RNaseH_sf"/>
</dbReference>
<dbReference type="PROSITE" id="PS50994">
    <property type="entry name" value="INTEGRASE"/>
    <property type="match status" value="1"/>
</dbReference>
<evidence type="ECO:0000313" key="6">
    <source>
        <dbReference type="RefSeq" id="XP_019087493.1"/>
    </source>
</evidence>
<keyword evidence="1" id="KW-0863">Zinc-finger</keyword>
<dbReference type="SUPFAM" id="SSF53098">
    <property type="entry name" value="Ribonuclease H-like"/>
    <property type="match status" value="1"/>
</dbReference>
<keyword evidence="5" id="KW-1185">Reference proteome</keyword>
<organism evidence="5 6">
    <name type="scientific">Camelina sativa</name>
    <name type="common">False flax</name>
    <name type="synonym">Myagrum sativum</name>
    <dbReference type="NCBI Taxonomy" id="90675"/>
    <lineage>
        <taxon>Eukaryota</taxon>
        <taxon>Viridiplantae</taxon>
        <taxon>Streptophyta</taxon>
        <taxon>Embryophyta</taxon>
        <taxon>Tracheophyta</taxon>
        <taxon>Spermatophyta</taxon>
        <taxon>Magnoliopsida</taxon>
        <taxon>eudicotyledons</taxon>
        <taxon>Gunneridae</taxon>
        <taxon>Pentapetalae</taxon>
        <taxon>rosids</taxon>
        <taxon>malvids</taxon>
        <taxon>Brassicales</taxon>
        <taxon>Brassicaceae</taxon>
        <taxon>Camelineae</taxon>
        <taxon>Camelina</taxon>
    </lineage>
</organism>
<name>A0ABM1QL55_CAMSA</name>
<dbReference type="PANTHER" id="PTHR34222:SF28">
    <property type="entry name" value="CCHC-TYPE DOMAIN-CONTAINING PROTEIN"/>
    <property type="match status" value="1"/>
</dbReference>
<feature type="domain" description="Integrase catalytic" evidence="4">
    <location>
        <begin position="333"/>
        <end position="420"/>
    </location>
</feature>
<dbReference type="PROSITE" id="PS50158">
    <property type="entry name" value="ZF_CCHC"/>
    <property type="match status" value="1"/>
</dbReference>
<dbReference type="RefSeq" id="XP_019087493.1">
    <property type="nucleotide sequence ID" value="XM_019231948.1"/>
</dbReference>
<dbReference type="GeneID" id="109127342"/>
<accession>A0ABM1QL55</accession>
<dbReference type="PANTHER" id="PTHR34222">
    <property type="entry name" value="GAG_PRE-INTEGRS DOMAIN-CONTAINING PROTEIN"/>
    <property type="match status" value="1"/>
</dbReference>
<proteinExistence type="predicted"/>
<dbReference type="Proteomes" id="UP000694864">
    <property type="component" value="Chromosome 11"/>
</dbReference>
<evidence type="ECO:0000313" key="5">
    <source>
        <dbReference type="Proteomes" id="UP000694864"/>
    </source>
</evidence>
<reference evidence="6" key="2">
    <citation type="submission" date="2025-08" db="UniProtKB">
        <authorList>
            <consortium name="RefSeq"/>
        </authorList>
    </citation>
    <scope>IDENTIFICATION</scope>
    <source>
        <tissue evidence="6">Leaf</tissue>
    </source>
</reference>
<dbReference type="InterPro" id="IPR001878">
    <property type="entry name" value="Znf_CCHC"/>
</dbReference>